<proteinExistence type="predicted"/>
<keyword evidence="3" id="KW-0677">Repeat</keyword>
<dbReference type="AlphaFoldDB" id="A0A5A7Q8C6"/>
<name>A0A5A7Q8C6_STRAF</name>
<dbReference type="PANTHER" id="PTHR10891">
    <property type="entry name" value="EF-HAND CALCIUM-BINDING DOMAIN CONTAINING PROTEIN"/>
    <property type="match status" value="1"/>
</dbReference>
<sequence>MSPISTNDLHRIFTNLDKDNKGLIGIHELHNLLDMIEIQTSLNELEKLVGHTSLGYIEFLFFYEIMIARAKDLGKDEIEDDLLKAFKVFDTNGDGFISSEELESVLTRMGLWDKKSGRDCKEMIDAYDENSDGMLDFEEFKNMMFVSHDCKV</sequence>
<protein>
    <submittedName>
        <fullName evidence="6">Calcium-binding family protein</fullName>
    </submittedName>
</protein>
<organism evidence="6 7">
    <name type="scientific">Striga asiatica</name>
    <name type="common">Asiatic witchweed</name>
    <name type="synonym">Buchnera asiatica</name>
    <dbReference type="NCBI Taxonomy" id="4170"/>
    <lineage>
        <taxon>Eukaryota</taxon>
        <taxon>Viridiplantae</taxon>
        <taxon>Streptophyta</taxon>
        <taxon>Embryophyta</taxon>
        <taxon>Tracheophyta</taxon>
        <taxon>Spermatophyta</taxon>
        <taxon>Magnoliopsida</taxon>
        <taxon>eudicotyledons</taxon>
        <taxon>Gunneridae</taxon>
        <taxon>Pentapetalae</taxon>
        <taxon>asterids</taxon>
        <taxon>lamiids</taxon>
        <taxon>Lamiales</taxon>
        <taxon>Orobanchaceae</taxon>
        <taxon>Buchnereae</taxon>
        <taxon>Striga</taxon>
    </lineage>
</organism>
<dbReference type="InterPro" id="IPR018247">
    <property type="entry name" value="EF_Hand_1_Ca_BS"/>
</dbReference>
<dbReference type="SUPFAM" id="SSF47473">
    <property type="entry name" value="EF-hand"/>
    <property type="match status" value="1"/>
</dbReference>
<feature type="domain" description="EF-hand" evidence="5">
    <location>
        <begin position="115"/>
        <end position="150"/>
    </location>
</feature>
<dbReference type="CDD" id="cd00051">
    <property type="entry name" value="EFh"/>
    <property type="match status" value="1"/>
</dbReference>
<dbReference type="OrthoDB" id="26525at2759"/>
<evidence type="ECO:0000256" key="3">
    <source>
        <dbReference type="ARBA" id="ARBA00022737"/>
    </source>
</evidence>
<dbReference type="Gene3D" id="1.10.238.10">
    <property type="entry name" value="EF-hand"/>
    <property type="match status" value="2"/>
</dbReference>
<evidence type="ECO:0000313" key="7">
    <source>
        <dbReference type="Proteomes" id="UP000325081"/>
    </source>
</evidence>
<evidence type="ECO:0000313" key="6">
    <source>
        <dbReference type="EMBL" id="GER40301.1"/>
    </source>
</evidence>
<reference evidence="7" key="1">
    <citation type="journal article" date="2019" name="Curr. Biol.">
        <title>Genome Sequence of Striga asiatica Provides Insight into the Evolution of Plant Parasitism.</title>
        <authorList>
            <person name="Yoshida S."/>
            <person name="Kim S."/>
            <person name="Wafula E.K."/>
            <person name="Tanskanen J."/>
            <person name="Kim Y.M."/>
            <person name="Honaas L."/>
            <person name="Yang Z."/>
            <person name="Spallek T."/>
            <person name="Conn C.E."/>
            <person name="Ichihashi Y."/>
            <person name="Cheong K."/>
            <person name="Cui S."/>
            <person name="Der J.P."/>
            <person name="Gundlach H."/>
            <person name="Jiao Y."/>
            <person name="Hori C."/>
            <person name="Ishida J.K."/>
            <person name="Kasahara H."/>
            <person name="Kiba T."/>
            <person name="Kim M.S."/>
            <person name="Koo N."/>
            <person name="Laohavisit A."/>
            <person name="Lee Y.H."/>
            <person name="Lumba S."/>
            <person name="McCourt P."/>
            <person name="Mortimer J.C."/>
            <person name="Mutuku J.M."/>
            <person name="Nomura T."/>
            <person name="Sasaki-Sekimoto Y."/>
            <person name="Seto Y."/>
            <person name="Wang Y."/>
            <person name="Wakatake T."/>
            <person name="Sakakibara H."/>
            <person name="Demura T."/>
            <person name="Yamaguchi S."/>
            <person name="Yoneyama K."/>
            <person name="Manabe R.I."/>
            <person name="Nelson D.C."/>
            <person name="Schulman A.H."/>
            <person name="Timko M.P."/>
            <person name="dePamphilis C.W."/>
            <person name="Choi D."/>
            <person name="Shirasu K."/>
        </authorList>
    </citation>
    <scope>NUCLEOTIDE SEQUENCE [LARGE SCALE GENOMIC DNA]</scope>
    <source>
        <strain evidence="7">cv. UVA1</strain>
    </source>
</reference>
<dbReference type="EMBL" id="BKCP01005849">
    <property type="protein sequence ID" value="GER40301.1"/>
    <property type="molecule type" value="Genomic_DNA"/>
</dbReference>
<evidence type="ECO:0000259" key="5">
    <source>
        <dbReference type="PROSITE" id="PS50222"/>
    </source>
</evidence>
<dbReference type="PROSITE" id="PS00018">
    <property type="entry name" value="EF_HAND_1"/>
    <property type="match status" value="2"/>
</dbReference>
<dbReference type="InterPro" id="IPR011992">
    <property type="entry name" value="EF-hand-dom_pair"/>
</dbReference>
<dbReference type="PROSITE" id="PS50222">
    <property type="entry name" value="EF_HAND_2"/>
    <property type="match status" value="3"/>
</dbReference>
<gene>
    <name evidence="6" type="ORF">STAS_16953</name>
</gene>
<keyword evidence="2" id="KW-0479">Metal-binding</keyword>
<evidence type="ECO:0000256" key="2">
    <source>
        <dbReference type="ARBA" id="ARBA00022723"/>
    </source>
</evidence>
<evidence type="ECO:0000256" key="4">
    <source>
        <dbReference type="ARBA" id="ARBA00022837"/>
    </source>
</evidence>
<feature type="domain" description="EF-hand" evidence="5">
    <location>
        <begin position="4"/>
        <end position="39"/>
    </location>
</feature>
<comment type="function">
    <text evidence="1">Potential calcium sensor.</text>
</comment>
<dbReference type="SMART" id="SM00054">
    <property type="entry name" value="EFh"/>
    <property type="match status" value="3"/>
</dbReference>
<dbReference type="GO" id="GO:0005509">
    <property type="term" value="F:calcium ion binding"/>
    <property type="evidence" value="ECO:0007669"/>
    <property type="project" value="InterPro"/>
</dbReference>
<dbReference type="GO" id="GO:0005737">
    <property type="term" value="C:cytoplasm"/>
    <property type="evidence" value="ECO:0007669"/>
    <property type="project" value="UniProtKB-ARBA"/>
</dbReference>
<evidence type="ECO:0000256" key="1">
    <source>
        <dbReference type="ARBA" id="ARBA00003291"/>
    </source>
</evidence>
<comment type="caution">
    <text evidence="6">The sequence shown here is derived from an EMBL/GenBank/DDBJ whole genome shotgun (WGS) entry which is preliminary data.</text>
</comment>
<dbReference type="InterPro" id="IPR039647">
    <property type="entry name" value="EF_hand_pair_protein_CML-like"/>
</dbReference>
<keyword evidence="4" id="KW-0106">Calcium</keyword>
<dbReference type="Proteomes" id="UP000325081">
    <property type="component" value="Unassembled WGS sequence"/>
</dbReference>
<dbReference type="InterPro" id="IPR002048">
    <property type="entry name" value="EF_hand_dom"/>
</dbReference>
<accession>A0A5A7Q8C6</accession>
<dbReference type="Pfam" id="PF13499">
    <property type="entry name" value="EF-hand_7"/>
    <property type="match status" value="1"/>
</dbReference>
<feature type="domain" description="EF-hand" evidence="5">
    <location>
        <begin position="77"/>
        <end position="112"/>
    </location>
</feature>
<keyword evidence="7" id="KW-1185">Reference proteome</keyword>
<dbReference type="FunFam" id="1.10.238.10:FF:000089">
    <property type="entry name" value="calmodulin-like protein 3"/>
    <property type="match status" value="1"/>
</dbReference>